<dbReference type="InterPro" id="IPR027417">
    <property type="entry name" value="P-loop_NTPase"/>
</dbReference>
<dbReference type="InterPro" id="IPR050238">
    <property type="entry name" value="DNA_Rep/Repair_Clamp_Loader"/>
</dbReference>
<dbReference type="GO" id="GO:0006261">
    <property type="term" value="P:DNA-templated DNA replication"/>
    <property type="evidence" value="ECO:0007669"/>
    <property type="project" value="TreeGrafter"/>
</dbReference>
<dbReference type="EMBL" id="DSBX01000200">
    <property type="protein sequence ID" value="HDQ99671.1"/>
    <property type="molecule type" value="Genomic_DNA"/>
</dbReference>
<feature type="non-terminal residue" evidence="1">
    <location>
        <position position="213"/>
    </location>
</feature>
<proteinExistence type="predicted"/>
<dbReference type="Proteomes" id="UP000885672">
    <property type="component" value="Unassembled WGS sequence"/>
</dbReference>
<dbReference type="PANTHER" id="PTHR11669">
    <property type="entry name" value="REPLICATION FACTOR C / DNA POLYMERASE III GAMMA-TAU SUBUNIT"/>
    <property type="match status" value="1"/>
</dbReference>
<organism evidence="1">
    <name type="scientific">candidate division WOR-3 bacterium</name>
    <dbReference type="NCBI Taxonomy" id="2052148"/>
    <lineage>
        <taxon>Bacteria</taxon>
        <taxon>Bacteria division WOR-3</taxon>
    </lineage>
</organism>
<comment type="caution">
    <text evidence="1">The sequence shown here is derived from an EMBL/GenBank/DDBJ whole genome shotgun (WGS) entry which is preliminary data.</text>
</comment>
<dbReference type="AlphaFoldDB" id="A0A7V0T662"/>
<dbReference type="SUPFAM" id="SSF52540">
    <property type="entry name" value="P-loop containing nucleoside triphosphate hydrolases"/>
    <property type="match status" value="1"/>
</dbReference>
<name>A0A7V0T662_UNCW3</name>
<gene>
    <name evidence="1" type="ORF">ENN51_05225</name>
</gene>
<accession>A0A7V0T662</accession>
<dbReference type="Gene3D" id="3.40.50.300">
    <property type="entry name" value="P-loop containing nucleotide triphosphate hydrolases"/>
    <property type="match status" value="1"/>
</dbReference>
<sequence>MARAVSVPAFDPLSTGLIDRDRTCTSLTAFLAEGRLPSLLFAGPESSGKRTLALRLAQAANCAETTRPCGTCRSCRTIAALGHPDVRVLFPARKRRRKDDNDDPASAIALMLEQSPDYALDRTAPPLDPGLSIPVDAIRWVRREMSRPPFSAARRFFIILHAERMTTEAANAFLKTLEEPQQQSALVLTTSAPSMLPDTIRSRCRFIRFPAVA</sequence>
<reference evidence="1" key="1">
    <citation type="journal article" date="2020" name="mSystems">
        <title>Genome- and Community-Level Interaction Insights into Carbon Utilization and Element Cycling Functions of Hydrothermarchaeota in Hydrothermal Sediment.</title>
        <authorList>
            <person name="Zhou Z."/>
            <person name="Liu Y."/>
            <person name="Xu W."/>
            <person name="Pan J."/>
            <person name="Luo Z.H."/>
            <person name="Li M."/>
        </authorList>
    </citation>
    <scope>NUCLEOTIDE SEQUENCE [LARGE SCALE GENOMIC DNA]</scope>
    <source>
        <strain evidence="1">SpSt-1182</strain>
    </source>
</reference>
<protein>
    <recommendedName>
        <fullName evidence="2">DNA polymerase III subunit delta</fullName>
    </recommendedName>
</protein>
<dbReference type="PANTHER" id="PTHR11669:SF8">
    <property type="entry name" value="DNA POLYMERASE III SUBUNIT DELTA"/>
    <property type="match status" value="1"/>
</dbReference>
<evidence type="ECO:0008006" key="2">
    <source>
        <dbReference type="Google" id="ProtNLM"/>
    </source>
</evidence>
<evidence type="ECO:0000313" key="1">
    <source>
        <dbReference type="EMBL" id="HDQ99671.1"/>
    </source>
</evidence>
<dbReference type="Pfam" id="PF13177">
    <property type="entry name" value="DNA_pol3_delta2"/>
    <property type="match status" value="1"/>
</dbReference>